<reference evidence="2" key="1">
    <citation type="submission" date="2013-10" db="EMBL/GenBank/DDBJ databases">
        <title>Genome sequencing of Onchocerca volvulus.</title>
        <authorList>
            <person name="Cotton J."/>
            <person name="Tsai J."/>
            <person name="Stanley E."/>
            <person name="Tracey A."/>
            <person name="Holroyd N."/>
            <person name="Lustigman S."/>
            <person name="Berriman M."/>
        </authorList>
    </citation>
    <scope>NUCLEOTIDE SEQUENCE</scope>
</reference>
<proteinExistence type="predicted"/>
<dbReference type="EnsemblMetazoa" id="OVOC3939.1">
    <property type="protein sequence ID" value="OVOC3939.1"/>
    <property type="gene ID" value="WBGene00240748"/>
</dbReference>
<name>A0A8R1Y0A0_ONCVO</name>
<keyword evidence="2" id="KW-1185">Reference proteome</keyword>
<reference evidence="1" key="2">
    <citation type="submission" date="2022-06" db="UniProtKB">
        <authorList>
            <consortium name="EnsemblMetazoa"/>
        </authorList>
    </citation>
    <scope>IDENTIFICATION</scope>
</reference>
<dbReference type="AlphaFoldDB" id="A0A8R1Y0A0"/>
<accession>A0A8R1Y0A0</accession>
<evidence type="ECO:0000313" key="1">
    <source>
        <dbReference type="EnsemblMetazoa" id="OVOC3939.1"/>
    </source>
</evidence>
<protein>
    <submittedName>
        <fullName evidence="1">Uncharacterized protein</fullName>
    </submittedName>
</protein>
<sequence>MFVPVEDFGSNSNFHRSLDRLLLSFPNYVFFDQLRKLILINFHRIAIIGIEFYNNKDVVYEFRSESEKCFH</sequence>
<dbReference type="EMBL" id="CMVM020000122">
    <property type="status" value="NOT_ANNOTATED_CDS"/>
    <property type="molecule type" value="Genomic_DNA"/>
</dbReference>
<evidence type="ECO:0000313" key="2">
    <source>
        <dbReference type="Proteomes" id="UP000024404"/>
    </source>
</evidence>
<dbReference type="Proteomes" id="UP000024404">
    <property type="component" value="Unassembled WGS sequence"/>
</dbReference>
<organism evidence="1 2">
    <name type="scientific">Onchocerca volvulus</name>
    <dbReference type="NCBI Taxonomy" id="6282"/>
    <lineage>
        <taxon>Eukaryota</taxon>
        <taxon>Metazoa</taxon>
        <taxon>Ecdysozoa</taxon>
        <taxon>Nematoda</taxon>
        <taxon>Chromadorea</taxon>
        <taxon>Rhabditida</taxon>
        <taxon>Spirurina</taxon>
        <taxon>Spiruromorpha</taxon>
        <taxon>Filarioidea</taxon>
        <taxon>Onchocercidae</taxon>
        <taxon>Onchocerca</taxon>
    </lineage>
</organism>